<dbReference type="InterPro" id="IPR015421">
    <property type="entry name" value="PyrdxlP-dep_Trfase_major"/>
</dbReference>
<proteinExistence type="inferred from homology"/>
<name>A0A365XZQ7_9BACT</name>
<comment type="similarity">
    <text evidence="1">In the C-terminal section; belongs to the class-I pyridoxal-phosphate-dependent aminotransferase family.</text>
</comment>
<evidence type="ECO:0000256" key="4">
    <source>
        <dbReference type="ARBA" id="ARBA00023125"/>
    </source>
</evidence>
<dbReference type="OrthoDB" id="594134at2"/>
<dbReference type="PROSITE" id="PS50949">
    <property type="entry name" value="HTH_GNTR"/>
    <property type="match status" value="1"/>
</dbReference>
<dbReference type="CDD" id="cd07377">
    <property type="entry name" value="WHTH_GntR"/>
    <property type="match status" value="1"/>
</dbReference>
<dbReference type="PANTHER" id="PTHR46577">
    <property type="entry name" value="HTH-TYPE TRANSCRIPTIONAL REGULATORY PROTEIN GABR"/>
    <property type="match status" value="1"/>
</dbReference>
<dbReference type="Pfam" id="PF00392">
    <property type="entry name" value="GntR"/>
    <property type="match status" value="1"/>
</dbReference>
<keyword evidence="2" id="KW-0663">Pyridoxal phosphate</keyword>
<dbReference type="Pfam" id="PF00155">
    <property type="entry name" value="Aminotran_1_2"/>
    <property type="match status" value="1"/>
</dbReference>
<dbReference type="SMART" id="SM00345">
    <property type="entry name" value="HTH_GNTR"/>
    <property type="match status" value="1"/>
</dbReference>
<dbReference type="SUPFAM" id="SSF46785">
    <property type="entry name" value="Winged helix' DNA-binding domain"/>
    <property type="match status" value="1"/>
</dbReference>
<evidence type="ECO:0000259" key="6">
    <source>
        <dbReference type="PROSITE" id="PS50949"/>
    </source>
</evidence>
<dbReference type="Gene3D" id="3.40.640.10">
    <property type="entry name" value="Type I PLP-dependent aspartate aminotransferase-like (Major domain)"/>
    <property type="match status" value="1"/>
</dbReference>
<dbReference type="InterPro" id="IPR036388">
    <property type="entry name" value="WH-like_DNA-bd_sf"/>
</dbReference>
<dbReference type="GO" id="GO:0008483">
    <property type="term" value="F:transaminase activity"/>
    <property type="evidence" value="ECO:0007669"/>
    <property type="project" value="UniProtKB-KW"/>
</dbReference>
<keyword evidence="5" id="KW-0804">Transcription</keyword>
<dbReference type="EMBL" id="QFFJ01000001">
    <property type="protein sequence ID" value="RBL91869.1"/>
    <property type="molecule type" value="Genomic_DNA"/>
</dbReference>
<gene>
    <name evidence="7" type="ORF">DF182_04510</name>
</gene>
<evidence type="ECO:0000256" key="2">
    <source>
        <dbReference type="ARBA" id="ARBA00022898"/>
    </source>
</evidence>
<keyword evidence="3" id="KW-0805">Transcription regulation</keyword>
<dbReference type="InterPro" id="IPR000524">
    <property type="entry name" value="Tscrpt_reg_HTH_GntR"/>
</dbReference>
<dbReference type="InterPro" id="IPR015424">
    <property type="entry name" value="PyrdxlP-dep_Trfase"/>
</dbReference>
<reference evidence="7 8" key="1">
    <citation type="submission" date="2018-05" db="EMBL/GenBank/DDBJ databases">
        <title>Chitinophaga sp. K3CV102501T nov., isolated from isolated from a monsoon evergreen broad-leaved forest soil.</title>
        <authorList>
            <person name="Lv Y."/>
        </authorList>
    </citation>
    <scope>NUCLEOTIDE SEQUENCE [LARGE SCALE GENOMIC DNA]</scope>
    <source>
        <strain evidence="7 8">GDMCC 1.1325</strain>
    </source>
</reference>
<evidence type="ECO:0000256" key="3">
    <source>
        <dbReference type="ARBA" id="ARBA00023015"/>
    </source>
</evidence>
<dbReference type="Gene3D" id="1.10.10.10">
    <property type="entry name" value="Winged helix-like DNA-binding domain superfamily/Winged helix DNA-binding domain"/>
    <property type="match status" value="1"/>
</dbReference>
<evidence type="ECO:0000313" key="8">
    <source>
        <dbReference type="Proteomes" id="UP000253410"/>
    </source>
</evidence>
<keyword evidence="7" id="KW-0032">Aminotransferase</keyword>
<dbReference type="InterPro" id="IPR036390">
    <property type="entry name" value="WH_DNA-bd_sf"/>
</dbReference>
<sequence>MLPFKTLIVIDRNSRQPLYLQIANRFVGLIREGVLKPGLLLPSSRVLALQLELHRKTIVAAYEELVSQDWVTAIPRKGIMVASNLPVIRPRSFQTPSSPYGQGPAFSFGSIPTVALSRHETAPPGQLIINDGFPDVREAPLEAWVKESRAIIQSPRYHQLLTYGTPAGSNALRRQLIGYLTNTRGLSITPDNLMVTRGAQMAIYLAAAMLIKKGDYVIVGSPNYFFADLCFEQLGARLLRVPVDEDGIDVEAIEQLCRKHKVRMLYVVPHHHHPTTVTLSAERRMKLLHIIRTYRLAVLEDDYDFDFHYSSAPILPLASGDHGGNVIYVGSFTKSLGLSVRIGFMVAPAAFLAETARLRQLMDLRGDNLSEETLAALLADGTIERHLKKSGRLYHERRDQLAHLLRMKLGNKVQFTEPAGGMAIWVTFDPRFPLSVISGKAAAMGLRITGGEHYFYGTTPANALRFGFASLNHKELNKAVGILEKITVSFAGNSENIKFDTKKDQWKN</sequence>
<keyword evidence="8" id="KW-1185">Reference proteome</keyword>
<accession>A0A365XZQ7</accession>
<keyword evidence="4" id="KW-0238">DNA-binding</keyword>
<dbReference type="AlphaFoldDB" id="A0A365XZQ7"/>
<evidence type="ECO:0000256" key="5">
    <source>
        <dbReference type="ARBA" id="ARBA00023163"/>
    </source>
</evidence>
<dbReference type="GO" id="GO:0003677">
    <property type="term" value="F:DNA binding"/>
    <property type="evidence" value="ECO:0007669"/>
    <property type="project" value="UniProtKB-KW"/>
</dbReference>
<dbReference type="Proteomes" id="UP000253410">
    <property type="component" value="Unassembled WGS sequence"/>
</dbReference>
<dbReference type="CDD" id="cd00609">
    <property type="entry name" value="AAT_like"/>
    <property type="match status" value="1"/>
</dbReference>
<dbReference type="GO" id="GO:0003700">
    <property type="term" value="F:DNA-binding transcription factor activity"/>
    <property type="evidence" value="ECO:0007669"/>
    <property type="project" value="InterPro"/>
</dbReference>
<dbReference type="SUPFAM" id="SSF53383">
    <property type="entry name" value="PLP-dependent transferases"/>
    <property type="match status" value="1"/>
</dbReference>
<dbReference type="InterPro" id="IPR051446">
    <property type="entry name" value="HTH_trans_reg/aminotransferase"/>
</dbReference>
<dbReference type="InterPro" id="IPR004839">
    <property type="entry name" value="Aminotransferase_I/II_large"/>
</dbReference>
<comment type="caution">
    <text evidence="7">The sequence shown here is derived from an EMBL/GenBank/DDBJ whole genome shotgun (WGS) entry which is preliminary data.</text>
</comment>
<feature type="domain" description="HTH gntR-type" evidence="6">
    <location>
        <begin position="16"/>
        <end position="84"/>
    </location>
</feature>
<dbReference type="PANTHER" id="PTHR46577:SF2">
    <property type="entry name" value="TRANSCRIPTIONAL REGULATORY PROTEIN"/>
    <property type="match status" value="1"/>
</dbReference>
<evidence type="ECO:0000256" key="1">
    <source>
        <dbReference type="ARBA" id="ARBA00005384"/>
    </source>
</evidence>
<protein>
    <submittedName>
        <fullName evidence="7">PLP-dependent aminotransferase family protein</fullName>
    </submittedName>
</protein>
<dbReference type="GO" id="GO:0030170">
    <property type="term" value="F:pyridoxal phosphate binding"/>
    <property type="evidence" value="ECO:0007669"/>
    <property type="project" value="InterPro"/>
</dbReference>
<dbReference type="RefSeq" id="WP_113614472.1">
    <property type="nucleotide sequence ID" value="NZ_QFFJ01000001.1"/>
</dbReference>
<keyword evidence="7" id="KW-0808">Transferase</keyword>
<evidence type="ECO:0000313" key="7">
    <source>
        <dbReference type="EMBL" id="RBL91869.1"/>
    </source>
</evidence>
<organism evidence="7 8">
    <name type="scientific">Chitinophaga flava</name>
    <dbReference type="NCBI Taxonomy" id="2259036"/>
    <lineage>
        <taxon>Bacteria</taxon>
        <taxon>Pseudomonadati</taxon>
        <taxon>Bacteroidota</taxon>
        <taxon>Chitinophagia</taxon>
        <taxon>Chitinophagales</taxon>
        <taxon>Chitinophagaceae</taxon>
        <taxon>Chitinophaga</taxon>
    </lineage>
</organism>